<dbReference type="EMBL" id="LLXI01003125">
    <property type="protein sequence ID" value="PKY58678.1"/>
    <property type="molecule type" value="Genomic_DNA"/>
</dbReference>
<evidence type="ECO:0008006" key="3">
    <source>
        <dbReference type="Google" id="ProtNLM"/>
    </source>
</evidence>
<accession>A0A2I1HIH9</accession>
<reference evidence="1 2" key="1">
    <citation type="submission" date="2015-10" db="EMBL/GenBank/DDBJ databases">
        <title>Genome analyses suggest a sexual origin of heterokaryosis in a supposedly ancient asexual fungus.</title>
        <authorList>
            <person name="Ropars J."/>
            <person name="Sedzielewska K."/>
            <person name="Noel J."/>
            <person name="Charron P."/>
            <person name="Farinelli L."/>
            <person name="Marton T."/>
            <person name="Kruger M."/>
            <person name="Pelin A."/>
            <person name="Brachmann A."/>
            <person name="Corradi N."/>
        </authorList>
    </citation>
    <scope>NUCLEOTIDE SEQUENCE [LARGE SCALE GENOMIC DNA]</scope>
    <source>
        <strain evidence="1 2">A4</strain>
    </source>
</reference>
<protein>
    <recommendedName>
        <fullName evidence="3">Serine-threonine/tyrosine-protein kinase catalytic domain-containing protein</fullName>
    </recommendedName>
</protein>
<comment type="caution">
    <text evidence="1">The sequence shown here is derived from an EMBL/GenBank/DDBJ whole genome shotgun (WGS) entry which is preliminary data.</text>
</comment>
<sequence>MANFKRVEEMIYGTPVEYNKLYTEYWKYEPNERPNMQEVVSALKTMISPNQNDTITDKINESKEPENYKSVSNLSNKTTDLNDDLINVKSLNIDGYESGLKVKSEYSLSSASNKAGPSMDDMYYHRNQSLLKPGKEEFTNNVNEKENLEKYKSTLKLSKGTIDISDDLVNDLGSLNIYGYEYKSGIKVDSLSSTSNQATKSTEDTCIYRNQLLLRLENEGFITPDEKVKELVKELTEPKFLYALKLLLENLQNKFSSQILISSLKVLANPTLFDYYSEENVFLVKIFWKKYAIL</sequence>
<keyword evidence="2" id="KW-1185">Reference proteome</keyword>
<evidence type="ECO:0000313" key="1">
    <source>
        <dbReference type="EMBL" id="PKY58678.1"/>
    </source>
</evidence>
<gene>
    <name evidence="1" type="ORF">RhiirA4_480793</name>
</gene>
<name>A0A2I1HIH9_9GLOM</name>
<organism evidence="1 2">
    <name type="scientific">Rhizophagus irregularis</name>
    <dbReference type="NCBI Taxonomy" id="588596"/>
    <lineage>
        <taxon>Eukaryota</taxon>
        <taxon>Fungi</taxon>
        <taxon>Fungi incertae sedis</taxon>
        <taxon>Mucoromycota</taxon>
        <taxon>Glomeromycotina</taxon>
        <taxon>Glomeromycetes</taxon>
        <taxon>Glomerales</taxon>
        <taxon>Glomeraceae</taxon>
        <taxon>Rhizophagus</taxon>
    </lineage>
</organism>
<proteinExistence type="predicted"/>
<evidence type="ECO:0000313" key="2">
    <source>
        <dbReference type="Proteomes" id="UP000234323"/>
    </source>
</evidence>
<dbReference type="AlphaFoldDB" id="A0A2I1HIH9"/>
<dbReference type="Proteomes" id="UP000234323">
    <property type="component" value="Unassembled WGS sequence"/>
</dbReference>